<dbReference type="Pfam" id="PF00905">
    <property type="entry name" value="Transpeptidase"/>
    <property type="match status" value="1"/>
</dbReference>
<dbReference type="InterPro" id="IPR036138">
    <property type="entry name" value="PBP_dimer_sf"/>
</dbReference>
<dbReference type="OrthoDB" id="9804124at2"/>
<evidence type="ECO:0000256" key="4">
    <source>
        <dbReference type="SAM" id="Phobius"/>
    </source>
</evidence>
<name>A0A1T4JT86_9FIRM</name>
<dbReference type="InterPro" id="IPR005311">
    <property type="entry name" value="PBP_dimer"/>
</dbReference>
<proteinExistence type="inferred from homology"/>
<dbReference type="InterPro" id="IPR050515">
    <property type="entry name" value="Beta-lactam/transpept"/>
</dbReference>
<dbReference type="PANTHER" id="PTHR30627">
    <property type="entry name" value="PEPTIDOGLYCAN D,D-TRANSPEPTIDASE"/>
    <property type="match status" value="1"/>
</dbReference>
<feature type="domain" description="PASTA" evidence="5">
    <location>
        <begin position="675"/>
        <end position="734"/>
    </location>
</feature>
<evidence type="ECO:0000313" key="6">
    <source>
        <dbReference type="EMBL" id="SJZ33351.1"/>
    </source>
</evidence>
<dbReference type="PROSITE" id="PS51178">
    <property type="entry name" value="PASTA"/>
    <property type="match status" value="2"/>
</dbReference>
<dbReference type="SUPFAM" id="SSF56519">
    <property type="entry name" value="Penicillin binding protein dimerisation domain"/>
    <property type="match status" value="1"/>
</dbReference>
<dbReference type="CDD" id="cd06577">
    <property type="entry name" value="PASTA_pknB"/>
    <property type="match status" value="1"/>
</dbReference>
<dbReference type="EMBL" id="FUWV01000001">
    <property type="protein sequence ID" value="SJZ33351.1"/>
    <property type="molecule type" value="Genomic_DNA"/>
</dbReference>
<dbReference type="SMART" id="SM00740">
    <property type="entry name" value="PASTA"/>
    <property type="match status" value="2"/>
</dbReference>
<dbReference type="AlphaFoldDB" id="A0A1T4JT86"/>
<comment type="similarity">
    <text evidence="2">Belongs to the transpeptidase family.</text>
</comment>
<evidence type="ECO:0000256" key="3">
    <source>
        <dbReference type="ARBA" id="ARBA00023136"/>
    </source>
</evidence>
<comment type="subcellular location">
    <subcellularLocation>
        <location evidence="1">Membrane</location>
    </subcellularLocation>
</comment>
<dbReference type="SUPFAM" id="SSF54184">
    <property type="entry name" value="Penicillin-binding protein 2x (pbp-2x), c-terminal domain"/>
    <property type="match status" value="1"/>
</dbReference>
<keyword evidence="4" id="KW-0812">Transmembrane</keyword>
<accession>A0A1T4JT86</accession>
<evidence type="ECO:0000256" key="2">
    <source>
        <dbReference type="ARBA" id="ARBA00007171"/>
    </source>
</evidence>
<keyword evidence="3 4" id="KW-0472">Membrane</keyword>
<evidence type="ECO:0000313" key="7">
    <source>
        <dbReference type="Proteomes" id="UP000196365"/>
    </source>
</evidence>
<dbReference type="CDD" id="cd06575">
    <property type="entry name" value="PASTA_Pbp2x-like_2"/>
    <property type="match status" value="1"/>
</dbReference>
<dbReference type="GO" id="GO:0005886">
    <property type="term" value="C:plasma membrane"/>
    <property type="evidence" value="ECO:0007669"/>
    <property type="project" value="TreeGrafter"/>
</dbReference>
<dbReference type="Pfam" id="PF03717">
    <property type="entry name" value="PBP_dimer"/>
    <property type="match status" value="1"/>
</dbReference>
<dbReference type="Proteomes" id="UP000196365">
    <property type="component" value="Unassembled WGS sequence"/>
</dbReference>
<keyword evidence="4" id="KW-1133">Transmembrane helix</keyword>
<feature type="transmembrane region" description="Helical" evidence="4">
    <location>
        <begin position="12"/>
        <end position="32"/>
    </location>
</feature>
<dbReference type="Gene3D" id="3.30.450.330">
    <property type="match status" value="1"/>
</dbReference>
<feature type="domain" description="PASTA" evidence="5">
    <location>
        <begin position="604"/>
        <end position="666"/>
    </location>
</feature>
<dbReference type="GO" id="GO:0008658">
    <property type="term" value="F:penicillin binding"/>
    <property type="evidence" value="ECO:0007669"/>
    <property type="project" value="InterPro"/>
</dbReference>
<gene>
    <name evidence="6" type="ORF">SAMN02745973_00074</name>
</gene>
<dbReference type="Pfam" id="PF03793">
    <property type="entry name" value="PASTA"/>
    <property type="match status" value="2"/>
</dbReference>
<dbReference type="RefSeq" id="WP_087677532.1">
    <property type="nucleotide sequence ID" value="NZ_FUWV01000001.1"/>
</dbReference>
<dbReference type="PANTHER" id="PTHR30627:SF1">
    <property type="entry name" value="PEPTIDOGLYCAN D,D-TRANSPEPTIDASE FTSI"/>
    <property type="match status" value="1"/>
</dbReference>
<protein>
    <submittedName>
        <fullName evidence="6">Stage V sporulation protein D (Sporulation-specific penicillin-binding protein)</fullName>
    </submittedName>
</protein>
<dbReference type="InterPro" id="IPR005543">
    <property type="entry name" value="PASTA_dom"/>
</dbReference>
<reference evidence="6 7" key="1">
    <citation type="submission" date="2017-02" db="EMBL/GenBank/DDBJ databases">
        <authorList>
            <person name="Peterson S.W."/>
        </authorList>
    </citation>
    <scope>NUCLEOTIDE SEQUENCE [LARGE SCALE GENOMIC DNA]</scope>
    <source>
        <strain evidence="6 7">DSM 15102</strain>
    </source>
</reference>
<dbReference type="SUPFAM" id="SSF56601">
    <property type="entry name" value="beta-lactamase/transpeptidase-like"/>
    <property type="match status" value="1"/>
</dbReference>
<keyword evidence="7" id="KW-1185">Reference proteome</keyword>
<dbReference type="Gene3D" id="3.40.710.10">
    <property type="entry name" value="DD-peptidase/beta-lactamase superfamily"/>
    <property type="match status" value="1"/>
</dbReference>
<sequence length="736" mass="81959">MSALHLRLKRRLIIALFLFTLLFIVLVGRLTYLQVFASTKLMEKRLNQLVASIPITAPRGDVYDRNMEILAKDATSTSIYVRPKDIEDPEKTAEILAEILEIDKKKIYKKLEDTSQSIVLIQRKVDNDKALKLREKNISGLEFGEDKKRYYKNGNFASYVLGFTGTDHQGLYGIERQYNDILSGKDGSLTYQRDARGSKISNGTETRIDPIPGDNLRLTIDTTIQHFAERAAEKAMYENNAKRVTIMVMEPSTGELLAMTSKPDYNLNNPREISKIMEQKLSYDFMREDENGKKIEKSLGEKQQEMWKNPAVSFNYEPGSTFKIITSAAGLEEGVVTPESQFYDKGYIVVDGTQLKCWRYPRNHGSETFKEAVQNSCNPVFVEVALRLGADKFYKYIDGFGFGQKTGIDLEGEEAGIVPPNKDVSNVSLGTRSYGQGITVTPIQLITAISVIANDGILMKPRIADAILASETNKVIHEYQPEEIRQVVSKETAHTLLDILESVVSEGGGSKAQVPGYKIAGKTGTANKVIDGKYIDGKYIASFIGIAPVDNPKVSILVMIDEPNPSNYYGGQIAAPIGGELMKDILKYLDIPPTEKKEIEENEEIEKIIVPEVRNITRNEAAEILASNKLGYSSTSKNGTDIIIDQSPLPGVEVNINTKVHLFVKSSEKENAQKSEEKVMVPNVLDKSIQEAHKILKEKELNIEISGSGIAVNQDPKPGEYINKGAYVSVKFKTIE</sequence>
<dbReference type="InterPro" id="IPR012338">
    <property type="entry name" value="Beta-lactam/transpept-like"/>
</dbReference>
<evidence type="ECO:0000259" key="5">
    <source>
        <dbReference type="PROSITE" id="PS51178"/>
    </source>
</evidence>
<dbReference type="GO" id="GO:0071555">
    <property type="term" value="P:cell wall organization"/>
    <property type="evidence" value="ECO:0007669"/>
    <property type="project" value="TreeGrafter"/>
</dbReference>
<dbReference type="Gene3D" id="3.30.10.20">
    <property type="match status" value="1"/>
</dbReference>
<dbReference type="Gene3D" id="3.90.1310.10">
    <property type="entry name" value="Penicillin-binding protein 2a (Domain 2)"/>
    <property type="match status" value="1"/>
</dbReference>
<organism evidence="6 7">
    <name type="scientific">Garciella nitratireducens DSM 15102</name>
    <dbReference type="NCBI Taxonomy" id="1121911"/>
    <lineage>
        <taxon>Bacteria</taxon>
        <taxon>Bacillati</taxon>
        <taxon>Bacillota</taxon>
        <taxon>Clostridia</taxon>
        <taxon>Eubacteriales</taxon>
        <taxon>Eubacteriaceae</taxon>
        <taxon>Garciella</taxon>
    </lineage>
</organism>
<dbReference type="InterPro" id="IPR001460">
    <property type="entry name" value="PCN-bd_Tpept"/>
</dbReference>
<evidence type="ECO:0000256" key="1">
    <source>
        <dbReference type="ARBA" id="ARBA00004370"/>
    </source>
</evidence>